<keyword evidence="7" id="KW-1133">Transmembrane helix</keyword>
<dbReference type="GO" id="GO:0046872">
    <property type="term" value="F:metal ion binding"/>
    <property type="evidence" value="ECO:0007669"/>
    <property type="project" value="UniProtKB-KW"/>
</dbReference>
<feature type="signal peptide" evidence="11">
    <location>
        <begin position="1"/>
        <end position="23"/>
    </location>
</feature>
<accession>A0A7S4SU86</accession>
<evidence type="ECO:0000256" key="4">
    <source>
        <dbReference type="ARBA" id="ARBA00022723"/>
    </source>
</evidence>
<dbReference type="CDD" id="cd07325">
    <property type="entry name" value="M48_Ste24p_like"/>
    <property type="match status" value="1"/>
</dbReference>
<keyword evidence="8 10" id="KW-0482">Metalloprotease</keyword>
<dbReference type="Pfam" id="PF01435">
    <property type="entry name" value="Peptidase_M48"/>
    <property type="match status" value="1"/>
</dbReference>
<organism evidence="13">
    <name type="scientific">Ditylum brightwellii</name>
    <dbReference type="NCBI Taxonomy" id="49249"/>
    <lineage>
        <taxon>Eukaryota</taxon>
        <taxon>Sar</taxon>
        <taxon>Stramenopiles</taxon>
        <taxon>Ochrophyta</taxon>
        <taxon>Bacillariophyta</taxon>
        <taxon>Mediophyceae</taxon>
        <taxon>Lithodesmiophycidae</taxon>
        <taxon>Lithodesmiales</taxon>
        <taxon>Lithodesmiaceae</taxon>
        <taxon>Ditylum</taxon>
    </lineage>
</organism>
<dbReference type="PANTHER" id="PTHR43221">
    <property type="entry name" value="PROTEASE HTPX"/>
    <property type="match status" value="1"/>
</dbReference>
<comment type="cofactor">
    <cofactor evidence="10">
        <name>Zn(2+)</name>
        <dbReference type="ChEBI" id="CHEBI:29105"/>
    </cofactor>
    <text evidence="10">Binds 1 zinc ion per subunit.</text>
</comment>
<reference evidence="13" key="1">
    <citation type="submission" date="2021-01" db="EMBL/GenBank/DDBJ databases">
        <authorList>
            <person name="Corre E."/>
            <person name="Pelletier E."/>
            <person name="Niang G."/>
            <person name="Scheremetjew M."/>
            <person name="Finn R."/>
            <person name="Kale V."/>
            <person name="Holt S."/>
            <person name="Cochrane G."/>
            <person name="Meng A."/>
            <person name="Brown T."/>
            <person name="Cohen L."/>
        </authorList>
    </citation>
    <scope>NUCLEOTIDE SEQUENCE</scope>
    <source>
        <strain evidence="13">GSO104</strain>
    </source>
</reference>
<evidence type="ECO:0000256" key="11">
    <source>
        <dbReference type="SAM" id="SignalP"/>
    </source>
</evidence>
<dbReference type="Gene3D" id="3.30.2010.10">
    <property type="entry name" value="Metalloproteases ('zincins'), catalytic domain"/>
    <property type="match status" value="1"/>
</dbReference>
<evidence type="ECO:0000256" key="2">
    <source>
        <dbReference type="ARBA" id="ARBA00022670"/>
    </source>
</evidence>
<feature type="domain" description="Peptidase M48" evidence="12">
    <location>
        <begin position="108"/>
        <end position="299"/>
    </location>
</feature>
<evidence type="ECO:0000313" key="13">
    <source>
        <dbReference type="EMBL" id="CAE4656328.1"/>
    </source>
</evidence>
<keyword evidence="4" id="KW-0479">Metal-binding</keyword>
<evidence type="ECO:0000256" key="9">
    <source>
        <dbReference type="ARBA" id="ARBA00023136"/>
    </source>
</evidence>
<dbReference type="PANTHER" id="PTHR43221:SF3">
    <property type="entry name" value="SLL1280 PROTEIN"/>
    <property type="match status" value="1"/>
</dbReference>
<evidence type="ECO:0000256" key="5">
    <source>
        <dbReference type="ARBA" id="ARBA00022801"/>
    </source>
</evidence>
<name>A0A7S4SU86_9STRA</name>
<evidence type="ECO:0000256" key="6">
    <source>
        <dbReference type="ARBA" id="ARBA00022833"/>
    </source>
</evidence>
<protein>
    <recommendedName>
        <fullName evidence="12">Peptidase M48 domain-containing protein</fullName>
    </recommendedName>
</protein>
<dbReference type="InterPro" id="IPR001915">
    <property type="entry name" value="Peptidase_M48"/>
</dbReference>
<dbReference type="AlphaFoldDB" id="A0A7S4SU86"/>
<dbReference type="EMBL" id="HBNS01054308">
    <property type="protein sequence ID" value="CAE4656328.1"/>
    <property type="molecule type" value="Transcribed_RNA"/>
</dbReference>
<comment type="similarity">
    <text evidence="10">Belongs to the peptidase M48 family.</text>
</comment>
<keyword evidence="2 10" id="KW-0645">Protease</keyword>
<evidence type="ECO:0000259" key="12">
    <source>
        <dbReference type="Pfam" id="PF01435"/>
    </source>
</evidence>
<dbReference type="GO" id="GO:0004222">
    <property type="term" value="F:metalloendopeptidase activity"/>
    <property type="evidence" value="ECO:0007669"/>
    <property type="project" value="InterPro"/>
</dbReference>
<evidence type="ECO:0000256" key="1">
    <source>
        <dbReference type="ARBA" id="ARBA00022475"/>
    </source>
</evidence>
<evidence type="ECO:0000256" key="10">
    <source>
        <dbReference type="RuleBase" id="RU003983"/>
    </source>
</evidence>
<proteinExistence type="inferred from homology"/>
<keyword evidence="1" id="KW-1003">Cell membrane</keyword>
<dbReference type="GO" id="GO:0006508">
    <property type="term" value="P:proteolysis"/>
    <property type="evidence" value="ECO:0007669"/>
    <property type="project" value="UniProtKB-KW"/>
</dbReference>
<evidence type="ECO:0000256" key="3">
    <source>
        <dbReference type="ARBA" id="ARBA00022692"/>
    </source>
</evidence>
<dbReference type="InterPro" id="IPR050083">
    <property type="entry name" value="HtpX_protease"/>
</dbReference>
<keyword evidence="11" id="KW-0732">Signal</keyword>
<evidence type="ECO:0000256" key="7">
    <source>
        <dbReference type="ARBA" id="ARBA00022989"/>
    </source>
</evidence>
<keyword evidence="5 10" id="KW-0378">Hydrolase</keyword>
<gene>
    <name evidence="13" type="ORF">DBRI00130_LOCUS39412</name>
</gene>
<keyword evidence="9" id="KW-0472">Membrane</keyword>
<keyword evidence="6 10" id="KW-0862">Zinc</keyword>
<keyword evidence="3" id="KW-0812">Transmembrane</keyword>
<feature type="chain" id="PRO_5031538933" description="Peptidase M48 domain-containing protein" evidence="11">
    <location>
        <begin position="24"/>
        <end position="322"/>
    </location>
</feature>
<sequence>MTLLRCTIYSLFITTLSVGTSLAFSAVPTSPAPVSPSHPATPSARAYLKGINANQFRHPLDRDLTSFFKEAPLNGIAEDAIRRTLAVVEQGVRLDLLSSSVKVSEKQLPNLHASMLEACRVLDLDTPVELYVQSNPQANAFTLALQGPETAPIVVVTSALLDRCTEEEVQAIIGHELGHLKCEHSLYLTLGGLASTPLRALPILGAQADSLLQRWRLAAEYSCDRAAMLVSQDVSVVAGAMLKLFAGTSRATNTQAFIDQALEYEKLLKSANPLVRASIQRQQRTHPLPVNRVAELQKWADSKEYKTILEKAAQSDDNDGKE</sequence>
<evidence type="ECO:0000256" key="8">
    <source>
        <dbReference type="ARBA" id="ARBA00023049"/>
    </source>
</evidence>